<dbReference type="Proteomes" id="UP000247078">
    <property type="component" value="Unassembled WGS sequence"/>
</dbReference>
<accession>A0A855Y0N8</accession>
<comment type="caution">
    <text evidence="2">The sequence shown here is derived from an EMBL/GenBank/DDBJ whole genome shotgun (WGS) entry which is preliminary data.</text>
</comment>
<feature type="compositionally biased region" description="Basic and acidic residues" evidence="1">
    <location>
        <begin position="33"/>
        <end position="51"/>
    </location>
</feature>
<organism evidence="2 3">
    <name type="scientific">Paenibacillus pabuli</name>
    <dbReference type="NCBI Taxonomy" id="1472"/>
    <lineage>
        <taxon>Bacteria</taxon>
        <taxon>Bacillati</taxon>
        <taxon>Bacillota</taxon>
        <taxon>Bacilli</taxon>
        <taxon>Bacillales</taxon>
        <taxon>Paenibacillaceae</taxon>
        <taxon>Paenibacillus</taxon>
    </lineage>
</organism>
<gene>
    <name evidence="2" type="ORF">DET56_11817</name>
</gene>
<dbReference type="AlphaFoldDB" id="A0A855Y0N8"/>
<evidence type="ECO:0000313" key="2">
    <source>
        <dbReference type="EMBL" id="PWW33485.1"/>
    </source>
</evidence>
<reference evidence="2 3" key="1">
    <citation type="submission" date="2018-05" db="EMBL/GenBank/DDBJ databases">
        <title>Freshwater and sediment microbial communities from various areas in North America, analyzing microbe dynamics in response to fracking.</title>
        <authorList>
            <person name="Lamendella R."/>
        </authorList>
    </citation>
    <scope>NUCLEOTIDE SEQUENCE [LARGE SCALE GENOMIC DNA]</scope>
    <source>
        <strain evidence="2 3">DB-3</strain>
    </source>
</reference>
<evidence type="ECO:0000313" key="3">
    <source>
        <dbReference type="Proteomes" id="UP000247078"/>
    </source>
</evidence>
<dbReference type="RefSeq" id="WP_110002117.1">
    <property type="nucleotide sequence ID" value="NZ_QGTZ01000018.1"/>
</dbReference>
<feature type="region of interest" description="Disordered" evidence="1">
    <location>
        <begin position="33"/>
        <end position="59"/>
    </location>
</feature>
<proteinExistence type="predicted"/>
<evidence type="ECO:0000256" key="1">
    <source>
        <dbReference type="SAM" id="MobiDB-lite"/>
    </source>
</evidence>
<sequence length="95" mass="10930">MTYSQRLTHGNSSDIIYLEHQIGIAEEELAKAEEERRGYESDLDQLRKSPDHSTSATNISNEQKLVVELNKVQSMIKTIRTRLKNLQEDLGELED</sequence>
<protein>
    <submittedName>
        <fullName evidence="2">Uncharacterized protein</fullName>
    </submittedName>
</protein>
<name>A0A855Y0N8_9BACL</name>
<dbReference type="EMBL" id="QGTZ01000018">
    <property type="protein sequence ID" value="PWW33485.1"/>
    <property type="molecule type" value="Genomic_DNA"/>
</dbReference>